<evidence type="ECO:0000256" key="2">
    <source>
        <dbReference type="ARBA" id="ARBA00022679"/>
    </source>
</evidence>
<dbReference type="SUPFAM" id="SSF56214">
    <property type="entry name" value="4'-phosphopantetheinyl transferase"/>
    <property type="match status" value="1"/>
</dbReference>
<dbReference type="AlphaFoldDB" id="A0A6S6TE73"/>
<proteinExistence type="inferred from homology"/>
<accession>A0A6S6TE73</accession>
<feature type="binding site" evidence="8">
    <location>
        <position position="51"/>
    </location>
    <ligand>
        <name>Mg(2+)</name>
        <dbReference type="ChEBI" id="CHEBI:18420"/>
    </ligand>
</feature>
<keyword evidence="6 8" id="KW-0443">Lipid metabolism</keyword>
<keyword evidence="4 8" id="KW-0276">Fatty acid metabolism</keyword>
<dbReference type="GO" id="GO:0006633">
    <property type="term" value="P:fatty acid biosynthetic process"/>
    <property type="evidence" value="ECO:0007669"/>
    <property type="project" value="UniProtKB-UniRule"/>
</dbReference>
<keyword evidence="8" id="KW-0963">Cytoplasm</keyword>
<evidence type="ECO:0000256" key="8">
    <source>
        <dbReference type="HAMAP-Rule" id="MF_00101"/>
    </source>
</evidence>
<keyword evidence="3 8" id="KW-0479">Metal-binding</keyword>
<gene>
    <name evidence="8" type="primary">acpS</name>
    <name evidence="10" type="ORF">HELGO_WM8109</name>
</gene>
<dbReference type="HAMAP" id="MF_00101">
    <property type="entry name" value="AcpS"/>
    <property type="match status" value="1"/>
</dbReference>
<dbReference type="Pfam" id="PF01648">
    <property type="entry name" value="ACPS"/>
    <property type="match status" value="1"/>
</dbReference>
<keyword evidence="7 8" id="KW-0275">Fatty acid biosynthesis</keyword>
<dbReference type="Gene3D" id="3.90.470.20">
    <property type="entry name" value="4'-phosphopantetheinyl transferase domain"/>
    <property type="match status" value="1"/>
</dbReference>
<evidence type="ECO:0000256" key="3">
    <source>
        <dbReference type="ARBA" id="ARBA00022723"/>
    </source>
</evidence>
<name>A0A6S6TE73_9BACT</name>
<protein>
    <recommendedName>
        <fullName evidence="8">Holo-[acyl-carrier-protein] synthase</fullName>
        <shortName evidence="8">Holo-ACP synthase</shortName>
        <ecNumber evidence="8">2.7.8.7</ecNumber>
    </recommendedName>
    <alternativeName>
        <fullName evidence="8">4'-phosphopantetheinyl transferase AcpS</fullName>
    </alternativeName>
</protein>
<reference evidence="10" key="1">
    <citation type="submission" date="2020-01" db="EMBL/GenBank/DDBJ databases">
        <authorList>
            <person name="Meier V. D."/>
            <person name="Meier V D."/>
        </authorList>
    </citation>
    <scope>NUCLEOTIDE SEQUENCE</scope>
    <source>
        <strain evidence="10">HLG_WM_MAG_04</strain>
    </source>
</reference>
<evidence type="ECO:0000259" key="9">
    <source>
        <dbReference type="Pfam" id="PF01648"/>
    </source>
</evidence>
<comment type="function">
    <text evidence="8">Transfers the 4'-phosphopantetheine moiety from coenzyme A to a Ser of acyl-carrier-protein.</text>
</comment>
<evidence type="ECO:0000256" key="1">
    <source>
        <dbReference type="ARBA" id="ARBA00022516"/>
    </source>
</evidence>
<dbReference type="NCBIfam" id="TIGR00556">
    <property type="entry name" value="pantethn_trn"/>
    <property type="match status" value="1"/>
</dbReference>
<feature type="binding site" evidence="8">
    <location>
        <position position="6"/>
    </location>
    <ligand>
        <name>Mg(2+)</name>
        <dbReference type="ChEBI" id="CHEBI:18420"/>
    </ligand>
</feature>
<keyword evidence="2 8" id="KW-0808">Transferase</keyword>
<comment type="cofactor">
    <cofactor evidence="8">
        <name>Mg(2+)</name>
        <dbReference type="ChEBI" id="CHEBI:18420"/>
    </cofactor>
</comment>
<dbReference type="InterPro" id="IPR037143">
    <property type="entry name" value="4-PPantetheinyl_Trfase_dom_sf"/>
</dbReference>
<comment type="similarity">
    <text evidence="8">Belongs to the P-Pant transferase superfamily. AcpS family.</text>
</comment>
<dbReference type="GO" id="GO:0005737">
    <property type="term" value="C:cytoplasm"/>
    <property type="evidence" value="ECO:0007669"/>
    <property type="project" value="UniProtKB-SubCell"/>
</dbReference>
<dbReference type="InterPro" id="IPR008278">
    <property type="entry name" value="4-PPantetheinyl_Trfase_dom"/>
</dbReference>
<sequence>MKIGTDISVVARIENAHNKFGTKFLDKFLNEEEQQLSQKANSLAGYWAAKEAIAKALGCGIGAELSFHDIILYKDKKNAPHFKLSTKAQKLHQIQNSSLSIAHDGGFAIAIALVSQINNEHN</sequence>
<keyword evidence="1 8" id="KW-0444">Lipid biosynthesis</keyword>
<comment type="catalytic activity">
    <reaction evidence="8">
        <text>apo-[ACP] + CoA = holo-[ACP] + adenosine 3',5'-bisphosphate + H(+)</text>
        <dbReference type="Rhea" id="RHEA:12068"/>
        <dbReference type="Rhea" id="RHEA-COMP:9685"/>
        <dbReference type="Rhea" id="RHEA-COMP:9690"/>
        <dbReference type="ChEBI" id="CHEBI:15378"/>
        <dbReference type="ChEBI" id="CHEBI:29999"/>
        <dbReference type="ChEBI" id="CHEBI:57287"/>
        <dbReference type="ChEBI" id="CHEBI:58343"/>
        <dbReference type="ChEBI" id="CHEBI:64479"/>
        <dbReference type="EC" id="2.7.8.7"/>
    </reaction>
</comment>
<evidence type="ECO:0000256" key="4">
    <source>
        <dbReference type="ARBA" id="ARBA00022832"/>
    </source>
</evidence>
<evidence type="ECO:0000256" key="7">
    <source>
        <dbReference type="ARBA" id="ARBA00023160"/>
    </source>
</evidence>
<dbReference type="GO" id="GO:0000287">
    <property type="term" value="F:magnesium ion binding"/>
    <property type="evidence" value="ECO:0007669"/>
    <property type="project" value="UniProtKB-UniRule"/>
</dbReference>
<organism evidence="10">
    <name type="scientific">uncultured Sulfurovum sp</name>
    <dbReference type="NCBI Taxonomy" id="269237"/>
    <lineage>
        <taxon>Bacteria</taxon>
        <taxon>Pseudomonadati</taxon>
        <taxon>Campylobacterota</taxon>
        <taxon>Epsilonproteobacteria</taxon>
        <taxon>Campylobacterales</taxon>
        <taxon>Sulfurovaceae</taxon>
        <taxon>Sulfurovum</taxon>
        <taxon>environmental samples</taxon>
    </lineage>
</organism>
<feature type="domain" description="4'-phosphopantetheinyl transferase" evidence="9">
    <location>
        <begin position="3"/>
        <end position="111"/>
    </location>
</feature>
<dbReference type="NCBIfam" id="TIGR00516">
    <property type="entry name" value="acpS"/>
    <property type="match status" value="1"/>
</dbReference>
<dbReference type="EMBL" id="CACVAX010000050">
    <property type="protein sequence ID" value="CAA6817505.1"/>
    <property type="molecule type" value="Genomic_DNA"/>
</dbReference>
<evidence type="ECO:0000256" key="5">
    <source>
        <dbReference type="ARBA" id="ARBA00022842"/>
    </source>
</evidence>
<dbReference type="InterPro" id="IPR002582">
    <property type="entry name" value="ACPS"/>
</dbReference>
<comment type="subcellular location">
    <subcellularLocation>
        <location evidence="8">Cytoplasm</location>
    </subcellularLocation>
</comment>
<keyword evidence="5 8" id="KW-0460">Magnesium</keyword>
<dbReference type="GO" id="GO:0008897">
    <property type="term" value="F:holo-[acyl-carrier-protein] synthase activity"/>
    <property type="evidence" value="ECO:0007669"/>
    <property type="project" value="UniProtKB-UniRule"/>
</dbReference>
<dbReference type="EC" id="2.7.8.7" evidence="8"/>
<evidence type="ECO:0000256" key="6">
    <source>
        <dbReference type="ARBA" id="ARBA00023098"/>
    </source>
</evidence>
<dbReference type="InterPro" id="IPR004568">
    <property type="entry name" value="Ppantetheine-prot_Trfase_dom"/>
</dbReference>
<evidence type="ECO:0000313" key="10">
    <source>
        <dbReference type="EMBL" id="CAA6817505.1"/>
    </source>
</evidence>